<sequence length="275" mass="28850">MTRDFNTPTIDIPMPAAAPVALTIAGSDPSGGAGMQADLKTFHSFGVYGCSVMTLLTAQNTMGVQGIQMVPAEFVRAQWTSVSSDLPLAAIKTGALGNAELIETVADCLHSLACPLVVDPVMISKHGHPIIDENAIDVLINRVFPLADLVTPNAFEAERLVGQSIRNEDDLASVADKLLAMGPRAVLIKACVGERSVDCLADADGAQLLRSPRIESNRTHGSGCVLSAAITAGLAKGQDLIEAVRTARNFVHDAIRNAPKLGQGISPLGLLDQRI</sequence>
<evidence type="ECO:0000256" key="6">
    <source>
        <dbReference type="ARBA" id="ARBA00022840"/>
    </source>
</evidence>
<name>Q7UNH4_RHOBA</name>
<dbReference type="GO" id="GO:0009228">
    <property type="term" value="P:thiamine biosynthetic process"/>
    <property type="evidence" value="ECO:0000318"/>
    <property type="project" value="GO_Central"/>
</dbReference>
<accession>Q7UNH4</accession>
<dbReference type="SUPFAM" id="SSF53613">
    <property type="entry name" value="Ribokinase-like"/>
    <property type="match status" value="1"/>
</dbReference>
<dbReference type="InterPro" id="IPR013749">
    <property type="entry name" value="PM/HMP-P_kinase-1"/>
</dbReference>
<dbReference type="FunFam" id="3.40.1190.20:FF:000003">
    <property type="entry name" value="Phosphomethylpyrimidine kinase ThiD"/>
    <property type="match status" value="1"/>
</dbReference>
<dbReference type="Proteomes" id="UP000001025">
    <property type="component" value="Chromosome"/>
</dbReference>
<evidence type="ECO:0000256" key="2">
    <source>
        <dbReference type="ARBA" id="ARBA00012135"/>
    </source>
</evidence>
<dbReference type="PANTHER" id="PTHR20858">
    <property type="entry name" value="PHOSPHOMETHYLPYRIMIDINE KINASE"/>
    <property type="match status" value="1"/>
</dbReference>
<protein>
    <recommendedName>
        <fullName evidence="2">hydroxymethylpyrimidine kinase</fullName>
        <ecNumber evidence="2">2.7.1.49</ecNumber>
    </recommendedName>
</protein>
<reference evidence="8 9" key="1">
    <citation type="journal article" date="2003" name="Proc. Natl. Acad. Sci. U.S.A.">
        <title>Complete genome sequence of the marine planctomycete Pirellula sp. strain 1.</title>
        <authorList>
            <person name="Gloeckner F.O."/>
            <person name="Kube M."/>
            <person name="Bauer M."/>
            <person name="Teeling H."/>
            <person name="Lombardot T."/>
            <person name="Ludwig W."/>
            <person name="Gade D."/>
            <person name="Beck A."/>
            <person name="Borzym K."/>
            <person name="Heitmann K."/>
            <person name="Rabus R."/>
            <person name="Schlesner H."/>
            <person name="Amann R."/>
            <person name="Reinhardt R."/>
        </authorList>
    </citation>
    <scope>NUCLEOTIDE SEQUENCE [LARGE SCALE GENOMIC DNA]</scope>
    <source>
        <strain evidence="9">DSM 10527 / NCIMB 13988 / SH1</strain>
    </source>
</reference>
<keyword evidence="5" id="KW-0418">Kinase</keyword>
<dbReference type="CDD" id="cd01169">
    <property type="entry name" value="HMPP_kinase"/>
    <property type="match status" value="1"/>
</dbReference>
<keyword evidence="9" id="KW-1185">Reference proteome</keyword>
<evidence type="ECO:0000259" key="7">
    <source>
        <dbReference type="Pfam" id="PF08543"/>
    </source>
</evidence>
<organism evidence="8 9">
    <name type="scientific">Rhodopirellula baltica (strain DSM 10527 / NCIMB 13988 / SH1)</name>
    <dbReference type="NCBI Taxonomy" id="243090"/>
    <lineage>
        <taxon>Bacteria</taxon>
        <taxon>Pseudomonadati</taxon>
        <taxon>Planctomycetota</taxon>
        <taxon>Planctomycetia</taxon>
        <taxon>Pirellulales</taxon>
        <taxon>Pirellulaceae</taxon>
        <taxon>Rhodopirellula</taxon>
    </lineage>
</organism>
<dbReference type="Pfam" id="PF08543">
    <property type="entry name" value="Phos_pyr_kin"/>
    <property type="match status" value="1"/>
</dbReference>
<evidence type="ECO:0000256" key="5">
    <source>
        <dbReference type="ARBA" id="ARBA00022777"/>
    </source>
</evidence>
<dbReference type="PATRIC" id="fig|243090.15.peg.3661"/>
<evidence type="ECO:0000256" key="3">
    <source>
        <dbReference type="ARBA" id="ARBA00022679"/>
    </source>
</evidence>
<keyword evidence="3 8" id="KW-0808">Transferase</keyword>
<dbReference type="NCBIfam" id="TIGR00097">
    <property type="entry name" value="HMP-P_kinase"/>
    <property type="match status" value="1"/>
</dbReference>
<dbReference type="EMBL" id="BX294146">
    <property type="protein sequence ID" value="CAD75445.1"/>
    <property type="molecule type" value="Genomic_DNA"/>
</dbReference>
<dbReference type="EC" id="2.7.1.49" evidence="2"/>
<dbReference type="OrthoDB" id="9810880at2"/>
<evidence type="ECO:0000313" key="9">
    <source>
        <dbReference type="Proteomes" id="UP000001025"/>
    </source>
</evidence>
<dbReference type="FunCoup" id="Q7UNH4">
    <property type="interactions" value="474"/>
</dbReference>
<keyword evidence="4" id="KW-0547">Nucleotide-binding</keyword>
<dbReference type="InterPro" id="IPR004399">
    <property type="entry name" value="HMP/HMP-P_kinase_dom"/>
</dbReference>
<dbReference type="PANTHER" id="PTHR20858:SF17">
    <property type="entry name" value="HYDROXYMETHYLPYRIMIDINE_PHOSPHOMETHYLPYRIMIDINE KINASE THI20-RELATED"/>
    <property type="match status" value="1"/>
</dbReference>
<dbReference type="Gene3D" id="3.40.1190.20">
    <property type="match status" value="1"/>
</dbReference>
<evidence type="ECO:0000256" key="4">
    <source>
        <dbReference type="ARBA" id="ARBA00022741"/>
    </source>
</evidence>
<dbReference type="GO" id="GO:0005829">
    <property type="term" value="C:cytosol"/>
    <property type="evidence" value="ECO:0000318"/>
    <property type="project" value="GO_Central"/>
</dbReference>
<evidence type="ECO:0000313" key="8">
    <source>
        <dbReference type="EMBL" id="CAD75445.1"/>
    </source>
</evidence>
<dbReference type="KEGG" id="rba:RB7580"/>
<feature type="domain" description="Pyridoxamine kinase/Phosphomethylpyrimidine kinase" evidence="7">
    <location>
        <begin position="28"/>
        <end position="268"/>
    </location>
</feature>
<proteinExistence type="predicted"/>
<gene>
    <name evidence="8" type="primary">thiD</name>
    <name evidence="8" type="ordered locus">RB7580</name>
</gene>
<dbReference type="EnsemblBacteria" id="CAD75445">
    <property type="protein sequence ID" value="CAD75445"/>
    <property type="gene ID" value="RB7580"/>
</dbReference>
<dbReference type="GO" id="GO:0008902">
    <property type="term" value="F:hydroxymethylpyrimidine kinase activity"/>
    <property type="evidence" value="ECO:0000318"/>
    <property type="project" value="GO_Central"/>
</dbReference>
<dbReference type="eggNOG" id="COG0351">
    <property type="taxonomic scope" value="Bacteria"/>
</dbReference>
<dbReference type="GO" id="GO:0005524">
    <property type="term" value="F:ATP binding"/>
    <property type="evidence" value="ECO:0007669"/>
    <property type="project" value="UniProtKB-KW"/>
</dbReference>
<dbReference type="STRING" id="243090.RB7580"/>
<dbReference type="InterPro" id="IPR029056">
    <property type="entry name" value="Ribokinase-like"/>
</dbReference>
<evidence type="ECO:0000256" key="1">
    <source>
        <dbReference type="ARBA" id="ARBA00004948"/>
    </source>
</evidence>
<dbReference type="InParanoid" id="Q7UNH4"/>
<dbReference type="HOGENOM" id="CLU_020520_0_0_0"/>
<comment type="pathway">
    <text evidence="1">Cofactor biosynthesis; thiamine diphosphate biosynthesis.</text>
</comment>
<keyword evidence="6" id="KW-0067">ATP-binding</keyword>
<dbReference type="GO" id="GO:0008972">
    <property type="term" value="F:phosphomethylpyrimidine kinase activity"/>
    <property type="evidence" value="ECO:0000318"/>
    <property type="project" value="GO_Central"/>
</dbReference>
<dbReference type="AlphaFoldDB" id="Q7UNH4"/>